<evidence type="ECO:0000313" key="1">
    <source>
        <dbReference type="EMBL" id="CAG8763979.1"/>
    </source>
</evidence>
<feature type="non-terminal residue" evidence="1">
    <location>
        <position position="1"/>
    </location>
</feature>
<proteinExistence type="predicted"/>
<comment type="caution">
    <text evidence="1">The sequence shown here is derived from an EMBL/GenBank/DDBJ whole genome shotgun (WGS) entry which is preliminary data.</text>
</comment>
<accession>A0A9N9NRJ4</accession>
<sequence length="39" mass="4678">QEIRIYGLDAKIIKKQQIGQEIQDFLLEKNRKLQEYSLS</sequence>
<gene>
    <name evidence="1" type="ORF">RFULGI_LOCUS14529</name>
</gene>
<reference evidence="1" key="1">
    <citation type="submission" date="2021-06" db="EMBL/GenBank/DDBJ databases">
        <authorList>
            <person name="Kallberg Y."/>
            <person name="Tangrot J."/>
            <person name="Rosling A."/>
        </authorList>
    </citation>
    <scope>NUCLEOTIDE SEQUENCE</scope>
    <source>
        <strain evidence="1">IN212</strain>
    </source>
</reference>
<dbReference type="AlphaFoldDB" id="A0A9N9NRJ4"/>
<evidence type="ECO:0000313" key="2">
    <source>
        <dbReference type="Proteomes" id="UP000789396"/>
    </source>
</evidence>
<dbReference type="EMBL" id="CAJVPZ010042558">
    <property type="protein sequence ID" value="CAG8763979.1"/>
    <property type="molecule type" value="Genomic_DNA"/>
</dbReference>
<dbReference type="Proteomes" id="UP000789396">
    <property type="component" value="Unassembled WGS sequence"/>
</dbReference>
<feature type="non-terminal residue" evidence="1">
    <location>
        <position position="39"/>
    </location>
</feature>
<protein>
    <submittedName>
        <fullName evidence="1">14051_t:CDS:1</fullName>
    </submittedName>
</protein>
<name>A0A9N9NRJ4_9GLOM</name>
<keyword evidence="2" id="KW-1185">Reference proteome</keyword>
<organism evidence="1 2">
    <name type="scientific">Racocetra fulgida</name>
    <dbReference type="NCBI Taxonomy" id="60492"/>
    <lineage>
        <taxon>Eukaryota</taxon>
        <taxon>Fungi</taxon>
        <taxon>Fungi incertae sedis</taxon>
        <taxon>Mucoromycota</taxon>
        <taxon>Glomeromycotina</taxon>
        <taxon>Glomeromycetes</taxon>
        <taxon>Diversisporales</taxon>
        <taxon>Gigasporaceae</taxon>
        <taxon>Racocetra</taxon>
    </lineage>
</organism>